<dbReference type="GO" id="GO:0032259">
    <property type="term" value="P:methylation"/>
    <property type="evidence" value="ECO:0007669"/>
    <property type="project" value="UniProtKB-KW"/>
</dbReference>
<dbReference type="InterPro" id="IPR006364">
    <property type="entry name" value="CobI/CbiL/CobIJ_dom"/>
</dbReference>
<dbReference type="PIRSF" id="PIRSF036427">
    <property type="entry name" value="Precrrn-2_mtase"/>
    <property type="match status" value="1"/>
</dbReference>
<dbReference type="RefSeq" id="WP_012860476.1">
    <property type="nucleotide sequence ID" value="NC_013517.1"/>
</dbReference>
<evidence type="ECO:0000256" key="5">
    <source>
        <dbReference type="ARBA" id="ARBA00022679"/>
    </source>
</evidence>
<keyword evidence="5" id="KW-0808">Transferase</keyword>
<dbReference type="STRING" id="526218.Sterm_1012"/>
<dbReference type="Proteomes" id="UP000000845">
    <property type="component" value="Chromosome"/>
</dbReference>
<accession>D1AFJ5</accession>
<dbReference type="InterPro" id="IPR035996">
    <property type="entry name" value="4pyrrol_Methylase_sf"/>
</dbReference>
<dbReference type="EMBL" id="CP001739">
    <property type="protein sequence ID" value="ACZ07880.1"/>
    <property type="molecule type" value="Genomic_DNA"/>
</dbReference>
<dbReference type="GO" id="GO:0030788">
    <property type="term" value="F:precorrin-2 C20-methyltransferase activity"/>
    <property type="evidence" value="ECO:0007669"/>
    <property type="project" value="InterPro"/>
</dbReference>
<evidence type="ECO:0000256" key="4">
    <source>
        <dbReference type="ARBA" id="ARBA00022603"/>
    </source>
</evidence>
<evidence type="ECO:0000256" key="6">
    <source>
        <dbReference type="ARBA" id="ARBA00022691"/>
    </source>
</evidence>
<keyword evidence="10" id="KW-1185">Reference proteome</keyword>
<dbReference type="Gene3D" id="3.40.1010.10">
    <property type="entry name" value="Cobalt-precorrin-4 Transmethylase, Domain 1"/>
    <property type="match status" value="1"/>
</dbReference>
<dbReference type="AlphaFoldDB" id="D1AFJ5"/>
<dbReference type="Pfam" id="PF00590">
    <property type="entry name" value="TP_methylase"/>
    <property type="match status" value="1"/>
</dbReference>
<dbReference type="eggNOG" id="COG2243">
    <property type="taxonomic scope" value="Bacteria"/>
</dbReference>
<comment type="similarity">
    <text evidence="2 7">Belongs to the precorrin methyltransferase family.</text>
</comment>
<protein>
    <submittedName>
        <fullName evidence="9">Precorrin-2 C20-methyltransferase</fullName>
    </submittedName>
</protein>
<keyword evidence="4" id="KW-0489">Methyltransferase</keyword>
<name>D1AFJ5_SEBTE</name>
<dbReference type="InterPro" id="IPR014776">
    <property type="entry name" value="4pyrrole_Mease_sub2"/>
</dbReference>
<proteinExistence type="inferred from homology"/>
<evidence type="ECO:0000256" key="1">
    <source>
        <dbReference type="ARBA" id="ARBA00004953"/>
    </source>
</evidence>
<keyword evidence="3" id="KW-0169">Cobalamin biosynthesis</keyword>
<dbReference type="PANTHER" id="PTHR43467:SF2">
    <property type="entry name" value="COBALT-PRECORRIN-2 C(20)-METHYLTRANSFERASE"/>
    <property type="match status" value="1"/>
</dbReference>
<dbReference type="Gene3D" id="3.30.950.10">
    <property type="entry name" value="Methyltransferase, Cobalt-precorrin-4 Transmethylase, Domain 2"/>
    <property type="match status" value="1"/>
</dbReference>
<dbReference type="KEGG" id="str:Sterm_1012"/>
<dbReference type="HOGENOM" id="CLU_076014_2_1_0"/>
<dbReference type="UniPathway" id="UPA00148"/>
<evidence type="ECO:0000259" key="8">
    <source>
        <dbReference type="Pfam" id="PF00590"/>
    </source>
</evidence>
<dbReference type="SUPFAM" id="SSF53790">
    <property type="entry name" value="Tetrapyrrole methylase"/>
    <property type="match status" value="1"/>
</dbReference>
<dbReference type="InterPro" id="IPR012382">
    <property type="entry name" value="CobI/CbiL"/>
</dbReference>
<comment type="pathway">
    <text evidence="1">Cofactor biosynthesis; adenosylcobalamin biosynthesis.</text>
</comment>
<gene>
    <name evidence="9" type="ordered locus">Sterm_1012</name>
</gene>
<evidence type="ECO:0000313" key="9">
    <source>
        <dbReference type="EMBL" id="ACZ07880.1"/>
    </source>
</evidence>
<evidence type="ECO:0000256" key="2">
    <source>
        <dbReference type="ARBA" id="ARBA00005879"/>
    </source>
</evidence>
<sequence length="238" mass="27061">MKGKFYGVGVGVGDEEELTLKAVRILKEADILVLPEAKKSEGSTAFEIVKNYLREDAEKLFLEFPMLEDVKEKEKIRVENAKAIREELEKGKTVVFLTIGDPMIFSTYTYILEHLEETDVVETVPGITSFGSMASRLNIPLVIGDEDLKIVSLNKNTDIHKEIENNTNIVFMKLSRNFERLKKALEDTENLENSILISNCGKENEEIITDVANTEKVHYFSTLILKKGGLKKWKRFIS</sequence>
<evidence type="ECO:0000313" key="10">
    <source>
        <dbReference type="Proteomes" id="UP000000845"/>
    </source>
</evidence>
<dbReference type="PANTHER" id="PTHR43467">
    <property type="entry name" value="COBALT-PRECORRIN-2 C(20)-METHYLTRANSFERASE"/>
    <property type="match status" value="1"/>
</dbReference>
<keyword evidence="6" id="KW-0949">S-adenosyl-L-methionine</keyword>
<dbReference type="NCBIfam" id="TIGR01467">
    <property type="entry name" value="cobI_cbiL"/>
    <property type="match status" value="1"/>
</dbReference>
<reference evidence="9 10" key="2">
    <citation type="journal article" date="2010" name="Stand. Genomic Sci.">
        <title>Complete genome sequence of Sebaldella termitidis type strain (NCTC 11300).</title>
        <authorList>
            <person name="Harmon-Smith M."/>
            <person name="Celia L."/>
            <person name="Chertkov O."/>
            <person name="Lapidus A."/>
            <person name="Copeland A."/>
            <person name="Glavina Del Rio T."/>
            <person name="Nolan M."/>
            <person name="Lucas S."/>
            <person name="Tice H."/>
            <person name="Cheng J.F."/>
            <person name="Han C."/>
            <person name="Detter J.C."/>
            <person name="Bruce D."/>
            <person name="Goodwin L."/>
            <person name="Pitluck S."/>
            <person name="Pati A."/>
            <person name="Liolios K."/>
            <person name="Ivanova N."/>
            <person name="Mavromatis K."/>
            <person name="Mikhailova N."/>
            <person name="Chen A."/>
            <person name="Palaniappan K."/>
            <person name="Land M."/>
            <person name="Hauser L."/>
            <person name="Chang Y.J."/>
            <person name="Jeffries C.D."/>
            <person name="Brettin T."/>
            <person name="Goker M."/>
            <person name="Beck B."/>
            <person name="Bristow J."/>
            <person name="Eisen J.A."/>
            <person name="Markowitz V."/>
            <person name="Hugenholtz P."/>
            <person name="Kyrpides N.C."/>
            <person name="Klenk H.P."/>
            <person name="Chen F."/>
        </authorList>
    </citation>
    <scope>NUCLEOTIDE SEQUENCE [LARGE SCALE GENOMIC DNA]</scope>
    <source>
        <strain evidence="10">ATCC 33386 / NCTC 11300</strain>
    </source>
</reference>
<feature type="domain" description="Tetrapyrrole methylase" evidence="8">
    <location>
        <begin position="4"/>
        <end position="209"/>
    </location>
</feature>
<evidence type="ECO:0000256" key="7">
    <source>
        <dbReference type="PIRNR" id="PIRNR036427"/>
    </source>
</evidence>
<reference evidence="10" key="1">
    <citation type="submission" date="2009-09" db="EMBL/GenBank/DDBJ databases">
        <title>The complete chromosome of Sebaldella termitidis ATCC 33386.</title>
        <authorList>
            <consortium name="US DOE Joint Genome Institute (JGI-PGF)"/>
            <person name="Lucas S."/>
            <person name="Copeland A."/>
            <person name="Lapidus A."/>
            <person name="Glavina del Rio T."/>
            <person name="Dalin E."/>
            <person name="Tice H."/>
            <person name="Bruce D."/>
            <person name="Goodwin L."/>
            <person name="Pitluck S."/>
            <person name="Kyrpides N."/>
            <person name="Mavromatis K."/>
            <person name="Ivanova N."/>
            <person name="Mikhailova N."/>
            <person name="Sims D."/>
            <person name="Meincke L."/>
            <person name="Brettin T."/>
            <person name="Detter J.C."/>
            <person name="Han C."/>
            <person name="Larimer F."/>
            <person name="Land M."/>
            <person name="Hauser L."/>
            <person name="Markowitz V."/>
            <person name="Cheng J.F."/>
            <person name="Hugenholtz P."/>
            <person name="Woyke T."/>
            <person name="Wu D."/>
            <person name="Eisen J.A."/>
        </authorList>
    </citation>
    <scope>NUCLEOTIDE SEQUENCE [LARGE SCALE GENOMIC DNA]</scope>
    <source>
        <strain evidence="10">ATCC 33386 / NCTC 11300</strain>
    </source>
</reference>
<dbReference type="InterPro" id="IPR000878">
    <property type="entry name" value="4pyrrol_Mease"/>
</dbReference>
<organism evidence="9 10">
    <name type="scientific">Sebaldella termitidis (strain ATCC 33386 / NCTC 11300)</name>
    <dbReference type="NCBI Taxonomy" id="526218"/>
    <lineage>
        <taxon>Bacteria</taxon>
        <taxon>Fusobacteriati</taxon>
        <taxon>Fusobacteriota</taxon>
        <taxon>Fusobacteriia</taxon>
        <taxon>Fusobacteriales</taxon>
        <taxon>Leptotrichiaceae</taxon>
        <taxon>Sebaldella</taxon>
    </lineage>
</organism>
<dbReference type="CDD" id="cd11645">
    <property type="entry name" value="Precorrin_2_C20_MT"/>
    <property type="match status" value="1"/>
</dbReference>
<dbReference type="InterPro" id="IPR014777">
    <property type="entry name" value="4pyrrole_Mease_sub1"/>
</dbReference>
<evidence type="ECO:0000256" key="3">
    <source>
        <dbReference type="ARBA" id="ARBA00022573"/>
    </source>
</evidence>
<dbReference type="GO" id="GO:0009236">
    <property type="term" value="P:cobalamin biosynthetic process"/>
    <property type="evidence" value="ECO:0007669"/>
    <property type="project" value="UniProtKB-UniRule"/>
</dbReference>